<dbReference type="RefSeq" id="WP_171784383.1">
    <property type="nucleotide sequence ID" value="NZ_BAAAML010000012.1"/>
</dbReference>
<accession>A0ABX2A5S5</accession>
<reference evidence="1 2" key="1">
    <citation type="submission" date="2020-05" db="EMBL/GenBank/DDBJ databases">
        <title>Genomic Encyclopedia of Type Strains, Phase III (KMG-III): the genomes of soil and plant-associated and newly described type strains.</title>
        <authorList>
            <person name="Whitman W."/>
        </authorList>
    </citation>
    <scope>NUCLEOTIDE SEQUENCE [LARGE SCALE GENOMIC DNA]</scope>
    <source>
        <strain evidence="1 2">KCTC 19046</strain>
    </source>
</reference>
<evidence type="ECO:0000313" key="2">
    <source>
        <dbReference type="Proteomes" id="UP000757540"/>
    </source>
</evidence>
<dbReference type="Proteomes" id="UP000757540">
    <property type="component" value="Unassembled WGS sequence"/>
</dbReference>
<proteinExistence type="predicted"/>
<comment type="caution">
    <text evidence="1">The sequence shown here is derived from an EMBL/GenBank/DDBJ whole genome shotgun (WGS) entry which is preliminary data.</text>
</comment>
<evidence type="ECO:0000313" key="1">
    <source>
        <dbReference type="EMBL" id="NOV98168.1"/>
    </source>
</evidence>
<gene>
    <name evidence="1" type="ORF">HDG69_002753</name>
</gene>
<name>A0ABX2A5S5_9MICO</name>
<keyword evidence="2" id="KW-1185">Reference proteome</keyword>
<organism evidence="1 2">
    <name type="scientific">Isoptericola halotolerans</name>
    <dbReference type="NCBI Taxonomy" id="300560"/>
    <lineage>
        <taxon>Bacteria</taxon>
        <taxon>Bacillati</taxon>
        <taxon>Actinomycetota</taxon>
        <taxon>Actinomycetes</taxon>
        <taxon>Micrococcales</taxon>
        <taxon>Promicromonosporaceae</taxon>
        <taxon>Isoptericola</taxon>
    </lineage>
</organism>
<dbReference type="EMBL" id="JABEZU010000003">
    <property type="protein sequence ID" value="NOV98168.1"/>
    <property type="molecule type" value="Genomic_DNA"/>
</dbReference>
<sequence>MSRHTLTRRPSVERVLVGPDRVGNDGLTDRERARLAREYRETAMRPLAGQERQDVAAWLQAKRESRLA</sequence>
<protein>
    <submittedName>
        <fullName evidence="1">Mono/diheme cytochrome c family protein</fullName>
    </submittedName>
</protein>